<dbReference type="EMBL" id="JBHTAX010000001">
    <property type="protein sequence ID" value="MFC7191666.1"/>
    <property type="molecule type" value="Genomic_DNA"/>
</dbReference>
<dbReference type="Proteomes" id="UP001596417">
    <property type="component" value="Unassembled WGS sequence"/>
</dbReference>
<evidence type="ECO:0000313" key="3">
    <source>
        <dbReference type="EMBL" id="MFC7191666.1"/>
    </source>
</evidence>
<dbReference type="RefSeq" id="WP_390206291.1">
    <property type="nucleotide sequence ID" value="NZ_JBHTAX010000001.1"/>
</dbReference>
<protein>
    <recommendedName>
        <fullName evidence="5">DUF1102 domain-containing protein</fullName>
    </recommendedName>
</protein>
<accession>A0ABD5YU08</accession>
<sequence length="601" mass="64146">MAVLADGCHHDSLHVYATKEPLPDRICCLIGELTEFQAYPCAHVTAPPNLMNRLRRLAIVLMAVGLITSAIYATGAFTNITAQRDANVRVAGDGASYLSLQPANSSNGEYAVQRNGQLHVSLGGTLGGESSGTGVNQESLTVVKDIFTITNKGAQPFGVWMTDSSEAVTFESGNNRRSLEGKQQAVPLKPGESVTVGLTVDTRQHEGDSVIKSVQIHADSEISGSAVGEVGSVDQRKPTPSSQTGQKSGTGTTTSDSSNNDGENPTKKATGSTTAKQKEEHNRKSDEDIEKVISFLKKHPELTGMITKVIPGGITSWVRENPEQAKSFMLGGAFGEMGMPGGMHEVNQADSPFYLLGMLGIAATPYVGIVADARDFTQNSVSAVTKQSMGDAGEALLDLTGLAASAGLGFGVGDAPKMGAYITNWLSKFPSEANVATKVISKFIPSSTSKKMTVGALNKLSDGAASKLINKGVPMDDVIRYAKDGNLKKVAEASDTVVPATIKRGEMTNKQWADLVNKGHDPRRMKRLLDSHRYEADDIQMLTRNDVDTKTAESLAKDGYGPDDVRMFTRKDVDPKKVEDLAEDDIISSNNLRDLIKKDVP</sequence>
<gene>
    <name evidence="3" type="ORF">ACFQL7_18975</name>
</gene>
<comment type="caution">
    <text evidence="3">The sequence shown here is derived from an EMBL/GenBank/DDBJ whole genome shotgun (WGS) entry which is preliminary data.</text>
</comment>
<evidence type="ECO:0000256" key="2">
    <source>
        <dbReference type="SAM" id="Phobius"/>
    </source>
</evidence>
<evidence type="ECO:0000313" key="4">
    <source>
        <dbReference type="Proteomes" id="UP001596417"/>
    </source>
</evidence>
<feature type="transmembrane region" description="Helical" evidence="2">
    <location>
        <begin position="57"/>
        <end position="77"/>
    </location>
</feature>
<dbReference type="AlphaFoldDB" id="A0ABD5YU08"/>
<feature type="region of interest" description="Disordered" evidence="1">
    <location>
        <begin position="222"/>
        <end position="286"/>
    </location>
</feature>
<organism evidence="3 4">
    <name type="scientific">Halocatena marina</name>
    <dbReference type="NCBI Taxonomy" id="2934937"/>
    <lineage>
        <taxon>Archaea</taxon>
        <taxon>Methanobacteriati</taxon>
        <taxon>Methanobacteriota</taxon>
        <taxon>Stenosarchaea group</taxon>
        <taxon>Halobacteria</taxon>
        <taxon>Halobacteriales</taxon>
        <taxon>Natronomonadaceae</taxon>
        <taxon>Halocatena</taxon>
    </lineage>
</organism>
<keyword evidence="2" id="KW-1133">Transmembrane helix</keyword>
<proteinExistence type="predicted"/>
<keyword evidence="2" id="KW-0472">Membrane</keyword>
<name>A0ABD5YU08_9EURY</name>
<keyword evidence="4" id="KW-1185">Reference proteome</keyword>
<evidence type="ECO:0008006" key="5">
    <source>
        <dbReference type="Google" id="ProtNLM"/>
    </source>
</evidence>
<feature type="compositionally biased region" description="Basic and acidic residues" evidence="1">
    <location>
        <begin position="276"/>
        <end position="286"/>
    </location>
</feature>
<reference evidence="3 4" key="1">
    <citation type="journal article" date="2019" name="Int. J. Syst. Evol. Microbiol.">
        <title>The Global Catalogue of Microorganisms (GCM) 10K type strain sequencing project: providing services to taxonomists for standard genome sequencing and annotation.</title>
        <authorList>
            <consortium name="The Broad Institute Genomics Platform"/>
            <consortium name="The Broad Institute Genome Sequencing Center for Infectious Disease"/>
            <person name="Wu L."/>
            <person name="Ma J."/>
        </authorList>
    </citation>
    <scope>NUCLEOTIDE SEQUENCE [LARGE SCALE GENOMIC DNA]</scope>
    <source>
        <strain evidence="3 4">RDMS1</strain>
    </source>
</reference>
<feature type="compositionally biased region" description="Low complexity" evidence="1">
    <location>
        <begin position="239"/>
        <end position="262"/>
    </location>
</feature>
<keyword evidence="2" id="KW-0812">Transmembrane</keyword>
<evidence type="ECO:0000256" key="1">
    <source>
        <dbReference type="SAM" id="MobiDB-lite"/>
    </source>
</evidence>